<reference evidence="3" key="1">
    <citation type="journal article" date="2023" name="Mol. Phylogenet. Evol.">
        <title>Genome-scale phylogeny and comparative genomics of the fungal order Sordariales.</title>
        <authorList>
            <person name="Hensen N."/>
            <person name="Bonometti L."/>
            <person name="Westerberg I."/>
            <person name="Brannstrom I.O."/>
            <person name="Guillou S."/>
            <person name="Cros-Aarteil S."/>
            <person name="Calhoun S."/>
            <person name="Haridas S."/>
            <person name="Kuo A."/>
            <person name="Mondo S."/>
            <person name="Pangilinan J."/>
            <person name="Riley R."/>
            <person name="LaButti K."/>
            <person name="Andreopoulos B."/>
            <person name="Lipzen A."/>
            <person name="Chen C."/>
            <person name="Yan M."/>
            <person name="Daum C."/>
            <person name="Ng V."/>
            <person name="Clum A."/>
            <person name="Steindorff A."/>
            <person name="Ohm R.A."/>
            <person name="Martin F."/>
            <person name="Silar P."/>
            <person name="Natvig D.O."/>
            <person name="Lalanne C."/>
            <person name="Gautier V."/>
            <person name="Ament-Velasquez S.L."/>
            <person name="Kruys A."/>
            <person name="Hutchinson M.I."/>
            <person name="Powell A.J."/>
            <person name="Barry K."/>
            <person name="Miller A.N."/>
            <person name="Grigoriev I.V."/>
            <person name="Debuchy R."/>
            <person name="Gladieux P."/>
            <person name="Hiltunen Thoren M."/>
            <person name="Johannesson H."/>
        </authorList>
    </citation>
    <scope>NUCLEOTIDE SEQUENCE</scope>
    <source>
        <strain evidence="3">PSN293</strain>
    </source>
</reference>
<keyword evidence="4" id="KW-1185">Reference proteome</keyword>
<keyword evidence="2" id="KW-0472">Membrane</keyword>
<feature type="region of interest" description="Disordered" evidence="1">
    <location>
        <begin position="55"/>
        <end position="83"/>
    </location>
</feature>
<keyword evidence="2" id="KW-1133">Transmembrane helix</keyword>
<dbReference type="Proteomes" id="UP001301769">
    <property type="component" value="Unassembled WGS sequence"/>
</dbReference>
<evidence type="ECO:0000313" key="4">
    <source>
        <dbReference type="Proteomes" id="UP001301769"/>
    </source>
</evidence>
<proteinExistence type="predicted"/>
<feature type="transmembrane region" description="Helical" evidence="2">
    <location>
        <begin position="29"/>
        <end position="50"/>
    </location>
</feature>
<dbReference type="AlphaFoldDB" id="A0AAN7B6G1"/>
<accession>A0AAN7B6G1</accession>
<protein>
    <submittedName>
        <fullName evidence="3">Uncharacterized protein</fullName>
    </submittedName>
</protein>
<comment type="caution">
    <text evidence="3">The sequence shown here is derived from an EMBL/GenBank/DDBJ whole genome shotgun (WGS) entry which is preliminary data.</text>
</comment>
<name>A0AAN7B6G1_9PEZI</name>
<reference evidence="3" key="2">
    <citation type="submission" date="2023-05" db="EMBL/GenBank/DDBJ databases">
        <authorList>
            <consortium name="Lawrence Berkeley National Laboratory"/>
            <person name="Steindorff A."/>
            <person name="Hensen N."/>
            <person name="Bonometti L."/>
            <person name="Westerberg I."/>
            <person name="Brannstrom I.O."/>
            <person name="Guillou S."/>
            <person name="Cros-Aarteil S."/>
            <person name="Calhoun S."/>
            <person name="Haridas S."/>
            <person name="Kuo A."/>
            <person name="Mondo S."/>
            <person name="Pangilinan J."/>
            <person name="Riley R."/>
            <person name="Labutti K."/>
            <person name="Andreopoulos B."/>
            <person name="Lipzen A."/>
            <person name="Chen C."/>
            <person name="Yanf M."/>
            <person name="Daum C."/>
            <person name="Ng V."/>
            <person name="Clum A."/>
            <person name="Ohm R."/>
            <person name="Martin F."/>
            <person name="Silar P."/>
            <person name="Natvig D."/>
            <person name="Lalanne C."/>
            <person name="Gautier V."/>
            <person name="Ament-Velasquez S.L."/>
            <person name="Kruys A."/>
            <person name="Hutchinson M.I."/>
            <person name="Powell A.J."/>
            <person name="Barry K."/>
            <person name="Miller A.N."/>
            <person name="Grigoriev I.V."/>
            <person name="Debuchy R."/>
            <person name="Gladieux P."/>
            <person name="Thoren M.H."/>
            <person name="Johannesson H."/>
        </authorList>
    </citation>
    <scope>NUCLEOTIDE SEQUENCE</scope>
    <source>
        <strain evidence="3">PSN293</strain>
    </source>
</reference>
<evidence type="ECO:0000256" key="2">
    <source>
        <dbReference type="SAM" id="Phobius"/>
    </source>
</evidence>
<organism evidence="3 4">
    <name type="scientific">Rhypophila decipiens</name>
    <dbReference type="NCBI Taxonomy" id="261697"/>
    <lineage>
        <taxon>Eukaryota</taxon>
        <taxon>Fungi</taxon>
        <taxon>Dikarya</taxon>
        <taxon>Ascomycota</taxon>
        <taxon>Pezizomycotina</taxon>
        <taxon>Sordariomycetes</taxon>
        <taxon>Sordariomycetidae</taxon>
        <taxon>Sordariales</taxon>
        <taxon>Naviculisporaceae</taxon>
        <taxon>Rhypophila</taxon>
    </lineage>
</organism>
<keyword evidence="2" id="KW-0812">Transmembrane</keyword>
<gene>
    <name evidence="3" type="ORF">QBC37DRAFT_377621</name>
</gene>
<evidence type="ECO:0000313" key="3">
    <source>
        <dbReference type="EMBL" id="KAK4209890.1"/>
    </source>
</evidence>
<evidence type="ECO:0000256" key="1">
    <source>
        <dbReference type="SAM" id="MobiDB-lite"/>
    </source>
</evidence>
<feature type="compositionally biased region" description="Basic residues" evidence="1">
    <location>
        <begin position="70"/>
        <end position="83"/>
    </location>
</feature>
<dbReference type="EMBL" id="MU858191">
    <property type="protein sequence ID" value="KAK4209890.1"/>
    <property type="molecule type" value="Genomic_DNA"/>
</dbReference>
<sequence length="83" mass="8759">MGAVVSCIQSVFRTIGRTIMAVVNGIGNILMAIINGVVSFLGIIVGFLTCQKCGGRRRHTSGSTGTRRSGFGRRRHHGTTAAI</sequence>